<dbReference type="OrthoDB" id="9813524at2"/>
<dbReference type="Gene3D" id="1.20.144.10">
    <property type="entry name" value="Phosphatidic acid phosphatase type 2/haloperoxidase"/>
    <property type="match status" value="1"/>
</dbReference>
<feature type="transmembrane region" description="Helical" evidence="1">
    <location>
        <begin position="151"/>
        <end position="170"/>
    </location>
</feature>
<gene>
    <name evidence="3" type="ORF">TP2_17570</name>
</gene>
<name>A0A074JGE2_9RHOB</name>
<keyword evidence="1" id="KW-0472">Membrane</keyword>
<evidence type="ECO:0000256" key="1">
    <source>
        <dbReference type="SAM" id="Phobius"/>
    </source>
</evidence>
<dbReference type="STRING" id="1353537.TP2_17570"/>
<keyword evidence="4" id="KW-1185">Reference proteome</keyword>
<evidence type="ECO:0000313" key="3">
    <source>
        <dbReference type="EMBL" id="KEO54613.1"/>
    </source>
</evidence>
<feature type="transmembrane region" description="Helical" evidence="1">
    <location>
        <begin position="213"/>
        <end position="234"/>
    </location>
</feature>
<reference evidence="3 4" key="1">
    <citation type="submission" date="2013-07" db="EMBL/GenBank/DDBJ databases">
        <title>Thioclava pacifica DSM 10166 Genome Sequencing.</title>
        <authorList>
            <person name="Lai Q."/>
            <person name="Shao Z."/>
        </authorList>
    </citation>
    <scope>NUCLEOTIDE SEQUENCE [LARGE SCALE GENOMIC DNA]</scope>
    <source>
        <strain evidence="3 4">DSM 10166</strain>
    </source>
</reference>
<dbReference type="Pfam" id="PF01569">
    <property type="entry name" value="PAP2"/>
    <property type="match status" value="1"/>
</dbReference>
<keyword evidence="1" id="KW-1133">Transmembrane helix</keyword>
<proteinExistence type="predicted"/>
<organism evidence="3 4">
    <name type="scientific">Thioclava pacifica DSM 10166</name>
    <dbReference type="NCBI Taxonomy" id="1353537"/>
    <lineage>
        <taxon>Bacteria</taxon>
        <taxon>Pseudomonadati</taxon>
        <taxon>Pseudomonadota</taxon>
        <taxon>Alphaproteobacteria</taxon>
        <taxon>Rhodobacterales</taxon>
        <taxon>Paracoccaceae</taxon>
        <taxon>Thioclava</taxon>
    </lineage>
</organism>
<evidence type="ECO:0000259" key="2">
    <source>
        <dbReference type="Pfam" id="PF01569"/>
    </source>
</evidence>
<feature type="domain" description="Phosphatidic acid phosphatase type 2/haloperoxidase" evidence="2">
    <location>
        <begin position="99"/>
        <end position="228"/>
    </location>
</feature>
<keyword evidence="1" id="KW-0812">Transmembrane</keyword>
<feature type="transmembrane region" description="Helical" evidence="1">
    <location>
        <begin position="182"/>
        <end position="201"/>
    </location>
</feature>
<dbReference type="EMBL" id="AUND01000011">
    <property type="protein sequence ID" value="KEO54613.1"/>
    <property type="molecule type" value="Genomic_DNA"/>
</dbReference>
<dbReference type="Proteomes" id="UP000027432">
    <property type="component" value="Unassembled WGS sequence"/>
</dbReference>
<dbReference type="eggNOG" id="COG3907">
    <property type="taxonomic scope" value="Bacteria"/>
</dbReference>
<feature type="transmembrane region" description="Helical" evidence="1">
    <location>
        <begin position="94"/>
        <end position="114"/>
    </location>
</feature>
<dbReference type="InterPro" id="IPR000326">
    <property type="entry name" value="PAP2/HPO"/>
</dbReference>
<sequence length="245" mass="27357">MSEPKIDMIRTGWALLAAWVLGFVLFRALPVLDTGVASLFYRAGEGFTVITNPLWEWFRQRIWDVSIVLFLVSLIAWPLAGLRHRKVFAIPARIWGFVALLYFLGPILIVNGILKANSGRARPANVDLFGGDHHFTLAGTFTDQCKKNCSFVSGEVAAAVVLTIVIWLAAELWRAALPRWGLLYLRAVGVFLALFIVLQRIGTGRHFLSDTYFAGLVSLTVAWFLWGLLFAGWLPAIRAGLRRES</sequence>
<feature type="transmembrane region" description="Helical" evidence="1">
    <location>
        <begin position="12"/>
        <end position="32"/>
    </location>
</feature>
<dbReference type="SUPFAM" id="SSF48317">
    <property type="entry name" value="Acid phosphatase/Vanadium-dependent haloperoxidase"/>
    <property type="match status" value="1"/>
</dbReference>
<feature type="transmembrane region" description="Helical" evidence="1">
    <location>
        <begin position="62"/>
        <end position="82"/>
    </location>
</feature>
<dbReference type="AlphaFoldDB" id="A0A074JGE2"/>
<dbReference type="InterPro" id="IPR036938">
    <property type="entry name" value="PAP2/HPO_sf"/>
</dbReference>
<accession>A0A074JGE2</accession>
<evidence type="ECO:0000313" key="4">
    <source>
        <dbReference type="Proteomes" id="UP000027432"/>
    </source>
</evidence>
<comment type="caution">
    <text evidence="3">The sequence shown here is derived from an EMBL/GenBank/DDBJ whole genome shotgun (WGS) entry which is preliminary data.</text>
</comment>
<protein>
    <recommendedName>
        <fullName evidence="2">Phosphatidic acid phosphatase type 2/haloperoxidase domain-containing protein</fullName>
    </recommendedName>
</protein>